<feature type="domain" description="Glycosyl transferase family 1" evidence="1">
    <location>
        <begin position="208"/>
        <end position="379"/>
    </location>
</feature>
<accession>A0A5B8IWP8</accession>
<dbReference type="EMBL" id="CP042262">
    <property type="protein sequence ID" value="QDY70572.1"/>
    <property type="molecule type" value="Genomic_DNA"/>
</dbReference>
<dbReference type="KEGG" id="lit:FPZ52_12795"/>
<dbReference type="Pfam" id="PF00534">
    <property type="entry name" value="Glycos_transf_1"/>
    <property type="match status" value="1"/>
</dbReference>
<dbReference type="GO" id="GO:0016757">
    <property type="term" value="F:glycosyltransferase activity"/>
    <property type="evidence" value="ECO:0007669"/>
    <property type="project" value="InterPro"/>
</dbReference>
<feature type="domain" description="Glycosyl transferase family 4" evidence="2">
    <location>
        <begin position="46"/>
        <end position="192"/>
    </location>
</feature>
<dbReference type="Pfam" id="PF12000">
    <property type="entry name" value="Glyco_trans_4_3"/>
    <property type="match status" value="1"/>
</dbReference>
<dbReference type="InterPro" id="IPR022623">
    <property type="entry name" value="Glyco_trans_4"/>
</dbReference>
<proteinExistence type="predicted"/>
<evidence type="ECO:0000259" key="2">
    <source>
        <dbReference type="Pfam" id="PF12000"/>
    </source>
</evidence>
<reference evidence="3 4" key="1">
    <citation type="submission" date="2019-07" db="EMBL/GenBank/DDBJ databases">
        <title>Litoreibacter alkalisoli sp. nov., isolated from saline-alkaline soil.</title>
        <authorList>
            <person name="Wang S."/>
            <person name="Xu L."/>
            <person name="Xing Y.-T."/>
            <person name="Sun J.-Q."/>
        </authorList>
    </citation>
    <scope>NUCLEOTIDE SEQUENCE [LARGE SCALE GENOMIC DNA]</scope>
    <source>
        <strain evidence="3 4">LN3S51</strain>
        <plasmid evidence="3 4">unnamed1</plasmid>
    </source>
</reference>
<keyword evidence="3" id="KW-0614">Plasmid</keyword>
<keyword evidence="3" id="KW-0808">Transferase</keyword>
<protein>
    <submittedName>
        <fullName evidence="3">Glycosyltransferase</fullName>
    </submittedName>
</protein>
<evidence type="ECO:0000313" key="4">
    <source>
        <dbReference type="Proteomes" id="UP000318483"/>
    </source>
</evidence>
<dbReference type="Proteomes" id="UP000318483">
    <property type="component" value="Plasmid unnamed1"/>
</dbReference>
<sequence length="415" mass="47097">MSKPVIVFAGAVYPGQFGRLCEFLRATGMAESYFLTTPGHRDRNKDKGDHILSFVPDGKIIGDQSYYYSAKVERSARIGRGLRNAVKELEKKRPIDVIVAHSLWGAPHFLYDEIDAAIVSYIEFPSYRCHGWDPKYPPDDAQRMADKNTEMLNFHQALRSDLVICPSHHAKQMFPQALQSNIEVQLEGFDIKPVDERAIKDDATAPFTIGFAARDLSSSKGFETFVRLVDRLVRLGVDARFVALGGSGVTTYGYEEQWVQRKYGGDVENFRDHLMREYPIVADRIEFPGPLPYDAFAEKVMDTDLFLYPLQYGVANWGLVEILGRGGCVIAPDRGYASELLIDDINGRLLPDDDDIWIEEILALQKDPARRYRYGRAAQALAAQFSLPAVAPRYMRLFRQAMDKRRRRQTASRPT</sequence>
<dbReference type="AlphaFoldDB" id="A0A5B8IWP8"/>
<gene>
    <name evidence="3" type="ORF">FPZ52_12795</name>
</gene>
<name>A0A5B8IWP8_9RHOB</name>
<evidence type="ECO:0000313" key="3">
    <source>
        <dbReference type="EMBL" id="QDY70572.1"/>
    </source>
</evidence>
<evidence type="ECO:0000259" key="1">
    <source>
        <dbReference type="Pfam" id="PF00534"/>
    </source>
</evidence>
<dbReference type="Gene3D" id="3.40.50.2000">
    <property type="entry name" value="Glycogen Phosphorylase B"/>
    <property type="match status" value="1"/>
</dbReference>
<keyword evidence="4" id="KW-1185">Reference proteome</keyword>
<dbReference type="InterPro" id="IPR001296">
    <property type="entry name" value="Glyco_trans_1"/>
</dbReference>
<dbReference type="SUPFAM" id="SSF53756">
    <property type="entry name" value="UDP-Glycosyltransferase/glycogen phosphorylase"/>
    <property type="match status" value="1"/>
</dbReference>
<dbReference type="PANTHER" id="PTHR12526">
    <property type="entry name" value="GLYCOSYLTRANSFERASE"/>
    <property type="match status" value="1"/>
</dbReference>
<dbReference type="OrthoDB" id="9793726at2"/>
<organism evidence="3 4">
    <name type="scientific">Qingshengfaniella alkalisoli</name>
    <dbReference type="NCBI Taxonomy" id="2599296"/>
    <lineage>
        <taxon>Bacteria</taxon>
        <taxon>Pseudomonadati</taxon>
        <taxon>Pseudomonadota</taxon>
        <taxon>Alphaproteobacteria</taxon>
        <taxon>Rhodobacterales</taxon>
        <taxon>Paracoccaceae</taxon>
        <taxon>Qingshengfaniella</taxon>
    </lineage>
</organism>
<geneLocation type="plasmid" evidence="3 4">
    <name>unnamed1</name>
</geneLocation>